<evidence type="ECO:0000256" key="4">
    <source>
        <dbReference type="SAM" id="MobiDB-lite"/>
    </source>
</evidence>
<protein>
    <submittedName>
        <fullName evidence="5">UL38</fullName>
    </submittedName>
</protein>
<proteinExistence type="inferred from homology"/>
<dbReference type="HAMAP" id="MF_04018">
    <property type="entry name" value="HSV_TRX1"/>
    <property type="match status" value="1"/>
</dbReference>
<dbReference type="GO" id="GO:0019028">
    <property type="term" value="C:viral capsid"/>
    <property type="evidence" value="ECO:0007669"/>
    <property type="project" value="UniProtKB-KW"/>
</dbReference>
<organismHost>
    <name type="scientific">Homo sapiens</name>
    <name type="common">Human</name>
    <dbReference type="NCBI Taxonomy" id="9606"/>
</organismHost>
<dbReference type="InterPro" id="IPR004999">
    <property type="entry name" value="Herpes_1"/>
</dbReference>
<dbReference type="GO" id="GO:0003677">
    <property type="term" value="F:DNA binding"/>
    <property type="evidence" value="ECO:0007669"/>
    <property type="project" value="InterPro"/>
</dbReference>
<dbReference type="GO" id="GO:0019069">
    <property type="term" value="P:viral capsid assembly"/>
    <property type="evidence" value="ECO:0007669"/>
    <property type="project" value="InterPro"/>
</dbReference>
<sequence>MHRPSQSDTGTHQRRKPPSPLRVRVFSGGVFFLSALLPPHHHHPPPPRPLAIGGKTMKTKPLPTAPMAWAESAVETTTGPRELAGHAPLRRVLRPPIARRDGPVLLGDRAPRRTASTMWLLGIDPAESSPGTRATRDDTEQAVDKILRGARRAGGLTVPGAPRYHLTRQVTLTDLCQPNAERAGALLLALRHPTDLPHLARHRAPPGRQTERLAEAWGQLLEASALGSGRAESGCARAGLVSFNFLVAACAAAYDARDAAEAVRAHITTNYGGTRAGARLDRFSECLRAMVHTHVFPHEVMRFFGGLVSWVTQDELASVTAVCSGPQEATHTGHPGRPCSAVTIPACAFVDLDAELCLGGPGAAFLYLVFTYRQCRDQELCCVYVVKSQLPPRGLEAALERLFGRLRITNTIHGAEDMTPPPPNRNVDFPLAVLAASSQSPRCSASQVTNPQFVDRLYRWQPDLRGRPTARTCTYAAFAELGVMPDDSPRCLHRTERFGAVGVPVVILEGVVWRPGGWRACA</sequence>
<feature type="region of interest" description="Disordered" evidence="4">
    <location>
        <begin position="1"/>
        <end position="21"/>
    </location>
</feature>
<name>A0A481T8X0_HHV2</name>
<reference evidence="5" key="1">
    <citation type="submission" date="2018-08" db="EMBL/GenBank/DDBJ databases">
        <title>HSV2 whole genome sequences from clinical isolates.</title>
        <authorList>
            <person name="Roychoudhury P."/>
            <person name="Greninger A.L."/>
            <person name="Jerome K.R."/>
            <person name="Johnston C."/>
            <person name="Wald A."/>
            <person name="Xie H."/>
        </authorList>
    </citation>
    <scope>NUCLEOTIDE SEQUENCE</scope>
    <source>
        <strain evidence="5">2006-15840CAM</strain>
    </source>
</reference>
<keyword evidence="2" id="KW-1048">Host nucleus</keyword>
<keyword evidence="3" id="KW-0946">Virion</keyword>
<dbReference type="EMBL" id="MH790576">
    <property type="protein sequence ID" value="QBH77804.1"/>
    <property type="molecule type" value="Genomic_DNA"/>
</dbReference>
<accession>A0A481T8X0</accession>
<evidence type="ECO:0000256" key="3">
    <source>
        <dbReference type="ARBA" id="ARBA00022844"/>
    </source>
</evidence>
<evidence type="ECO:0000256" key="2">
    <source>
        <dbReference type="ARBA" id="ARBA00022562"/>
    </source>
</evidence>
<dbReference type="Pfam" id="PF03327">
    <property type="entry name" value="Herpes_VP19C"/>
    <property type="match status" value="1"/>
</dbReference>
<feature type="region of interest" description="Disordered" evidence="4">
    <location>
        <begin position="38"/>
        <end position="57"/>
    </location>
</feature>
<feature type="compositionally biased region" description="Polar residues" evidence="4">
    <location>
        <begin position="1"/>
        <end position="10"/>
    </location>
</feature>
<keyword evidence="1" id="KW-0167">Capsid protein</keyword>
<organism evidence="5">
    <name type="scientific">Human herpesvirus 2</name>
    <name type="common">HHV-2</name>
    <name type="synonym">Human herpes simplex virus 2</name>
    <dbReference type="NCBI Taxonomy" id="10310"/>
    <lineage>
        <taxon>Viruses</taxon>
        <taxon>Duplodnaviria</taxon>
        <taxon>Heunggongvirae</taxon>
        <taxon>Peploviricota</taxon>
        <taxon>Herviviricetes</taxon>
        <taxon>Herpesvirales</taxon>
        <taxon>Orthoherpesviridae</taxon>
        <taxon>Alphaherpesvirinae</taxon>
        <taxon>Simplexvirus</taxon>
        <taxon>Simplexvirus humanalpha2</taxon>
    </lineage>
</organism>
<evidence type="ECO:0000256" key="1">
    <source>
        <dbReference type="ARBA" id="ARBA00022561"/>
    </source>
</evidence>
<evidence type="ECO:0000313" key="5">
    <source>
        <dbReference type="EMBL" id="QBH77804.1"/>
    </source>
</evidence>